<dbReference type="AlphaFoldDB" id="A0A4S3KQX0"/>
<evidence type="ECO:0000256" key="1">
    <source>
        <dbReference type="SAM" id="Coils"/>
    </source>
</evidence>
<protein>
    <submittedName>
        <fullName evidence="2">Uncharacterized protein</fullName>
    </submittedName>
</protein>
<dbReference type="Proteomes" id="UP000307749">
    <property type="component" value="Unassembled WGS sequence"/>
</dbReference>
<gene>
    <name evidence="2" type="ORF">B1806_04265</name>
</gene>
<proteinExistence type="predicted"/>
<reference evidence="2 3" key="1">
    <citation type="submission" date="2017-02" db="EMBL/GenBank/DDBJ databases">
        <title>Whole genome sequencing of Metallibacterium scheffleri DSM 24874 (T).</title>
        <authorList>
            <person name="Kumar S."/>
            <person name="Patil P."/>
            <person name="Patil P.B."/>
        </authorList>
    </citation>
    <scope>NUCLEOTIDE SEQUENCE [LARGE SCALE GENOMIC DNA]</scope>
    <source>
        <strain evidence="2 3">DSM 24874</strain>
    </source>
</reference>
<feature type="coiled-coil region" evidence="1">
    <location>
        <begin position="32"/>
        <end position="59"/>
    </location>
</feature>
<keyword evidence="1" id="KW-0175">Coiled coil</keyword>
<accession>A0A4S3KQX0</accession>
<organism evidence="2 3">
    <name type="scientific">Metallibacterium scheffleri</name>
    <dbReference type="NCBI Taxonomy" id="993689"/>
    <lineage>
        <taxon>Bacteria</taxon>
        <taxon>Pseudomonadati</taxon>
        <taxon>Pseudomonadota</taxon>
        <taxon>Gammaproteobacteria</taxon>
        <taxon>Lysobacterales</taxon>
        <taxon>Rhodanobacteraceae</taxon>
        <taxon>Metallibacterium</taxon>
    </lineage>
</organism>
<dbReference type="STRING" id="993689.GCA_002077135_00244"/>
<evidence type="ECO:0000313" key="2">
    <source>
        <dbReference type="EMBL" id="THD11340.1"/>
    </source>
</evidence>
<keyword evidence="3" id="KW-1185">Reference proteome</keyword>
<dbReference type="EMBL" id="MWQO01000014">
    <property type="protein sequence ID" value="THD11340.1"/>
    <property type="molecule type" value="Genomic_DNA"/>
</dbReference>
<comment type="caution">
    <text evidence="2">The sequence shown here is derived from an EMBL/GenBank/DDBJ whole genome shotgun (WGS) entry which is preliminary data.</text>
</comment>
<sequence length="197" mass="21649">MSGYFSEVEQEMAARRAEIGLPFNAGAIATWIANQRDVVAELTAERDRAQEVADSLDASDEVSHLEDENFELATSVDTLKAVVQCLKEAIRQDPGSQRLLATASDMLDDMPILGVCDTDLVRAYLEGAVCVTLSGDIVPLSVQEFLYLNTSVAHRRRVTVYRNVLHHPEHGAAPWLLCYSLDMPLVTVEHCHAADPA</sequence>
<name>A0A4S3KQX0_9GAMM</name>
<evidence type="ECO:0000313" key="3">
    <source>
        <dbReference type="Proteomes" id="UP000307749"/>
    </source>
</evidence>
<dbReference type="RefSeq" id="WP_081130284.1">
    <property type="nucleotide sequence ID" value="NZ_LDOS01000005.1"/>
</dbReference>